<evidence type="ECO:0000256" key="4">
    <source>
        <dbReference type="ARBA" id="ARBA00023163"/>
    </source>
</evidence>
<dbReference type="EMBL" id="FP885907">
    <property type="protein sequence ID" value="CBJ53083.1"/>
    <property type="molecule type" value="Genomic_DNA"/>
</dbReference>
<dbReference type="CDD" id="cd08422">
    <property type="entry name" value="PBP2_CrgA_like"/>
    <property type="match status" value="1"/>
</dbReference>
<dbReference type="Gene3D" id="3.40.190.290">
    <property type="match status" value="1"/>
</dbReference>
<dbReference type="InterPro" id="IPR005119">
    <property type="entry name" value="LysR_subst-bd"/>
</dbReference>
<dbReference type="FunFam" id="1.10.10.10:FF:000001">
    <property type="entry name" value="LysR family transcriptional regulator"/>
    <property type="match status" value="1"/>
</dbReference>
<dbReference type="PANTHER" id="PTHR30537:SF5">
    <property type="entry name" value="HTH-TYPE TRANSCRIPTIONAL ACTIVATOR TTDR-RELATED"/>
    <property type="match status" value="1"/>
</dbReference>
<dbReference type="InterPro" id="IPR036388">
    <property type="entry name" value="WH-like_DNA-bd_sf"/>
</dbReference>
<accession>D8P2E7</accession>
<dbReference type="PROSITE" id="PS50931">
    <property type="entry name" value="HTH_LYSR"/>
    <property type="match status" value="1"/>
</dbReference>
<comment type="similarity">
    <text evidence="1">Belongs to the LysR transcriptional regulatory family.</text>
</comment>
<evidence type="ECO:0000313" key="6">
    <source>
        <dbReference type="EMBL" id="CBJ53083.1"/>
    </source>
</evidence>
<dbReference type="InterPro" id="IPR000847">
    <property type="entry name" value="LysR_HTH_N"/>
</dbReference>
<dbReference type="SUPFAM" id="SSF46785">
    <property type="entry name" value="Winged helix' DNA-binding domain"/>
    <property type="match status" value="1"/>
</dbReference>
<evidence type="ECO:0000256" key="3">
    <source>
        <dbReference type="ARBA" id="ARBA00023125"/>
    </source>
</evidence>
<dbReference type="GO" id="GO:0003677">
    <property type="term" value="F:DNA binding"/>
    <property type="evidence" value="ECO:0007669"/>
    <property type="project" value="UniProtKB-KW"/>
</dbReference>
<dbReference type="SUPFAM" id="SSF53850">
    <property type="entry name" value="Periplasmic binding protein-like II"/>
    <property type="match status" value="1"/>
</dbReference>
<evidence type="ECO:0000256" key="1">
    <source>
        <dbReference type="ARBA" id="ARBA00009437"/>
    </source>
</evidence>
<dbReference type="Pfam" id="PF03466">
    <property type="entry name" value="LysR_substrate"/>
    <property type="match status" value="1"/>
</dbReference>
<dbReference type="PATRIC" id="fig|859656.5.peg.3516"/>
<keyword evidence="4" id="KW-0804">Transcription</keyword>
<feature type="domain" description="HTH lysR-type" evidence="5">
    <location>
        <begin position="17"/>
        <end position="66"/>
    </location>
</feature>
<name>D8P2E7_RALSL</name>
<geneLocation type="plasmid" evidence="6">
    <name>RCFBPv3_mp</name>
</geneLocation>
<sequence length="322" mass="34640">MEDGLDSSQRVRAILSFVQAADAGSFAAAGRVLGITSAAVSKNVAGLEKALGVRLMNRTTRTLNLTEEGRAFLRQARVALDALDAAIDTIAAQRVVPSGRVRISTSWAFGREQLMPALPGLLSRYPALSVEVDFDDRIVDLVRDGYDLAIRGGSIPDSALVSRPIFRLNLVLVASPDYLARHGVPQTPQALRSHRLIARRFLGGAVAPWGFSAENGSFTTFDPADAAVLTLSAPESVVQAACSGVGIARVGVHLAWEHLLSGALKVVLHRYHQPGNYEMVMQYPHRALMAPRVQVTLDYLLEAFAQDKNLHVPLEALGAYAA</sequence>
<proteinExistence type="inferred from homology"/>
<organism evidence="6">
    <name type="scientific">Ralstonia solanacearum CFBP2957</name>
    <dbReference type="NCBI Taxonomy" id="859656"/>
    <lineage>
        <taxon>Bacteria</taxon>
        <taxon>Pseudomonadati</taxon>
        <taxon>Pseudomonadota</taxon>
        <taxon>Betaproteobacteria</taxon>
        <taxon>Burkholderiales</taxon>
        <taxon>Burkholderiaceae</taxon>
        <taxon>Ralstonia</taxon>
        <taxon>Ralstonia solanacearum species complex</taxon>
    </lineage>
</organism>
<keyword evidence="2" id="KW-0805">Transcription regulation</keyword>
<dbReference type="Pfam" id="PF00126">
    <property type="entry name" value="HTH_1"/>
    <property type="match status" value="1"/>
</dbReference>
<dbReference type="InterPro" id="IPR058163">
    <property type="entry name" value="LysR-type_TF_proteobact-type"/>
</dbReference>
<keyword evidence="3" id="KW-0238">DNA-binding</keyword>
<protein>
    <submittedName>
        <fullName evidence="6">Transcriptional regulatory protein LysR family</fullName>
    </submittedName>
</protein>
<gene>
    <name evidence="6" type="ORF">RCFBP_mp10293</name>
</gene>
<evidence type="ECO:0000259" key="5">
    <source>
        <dbReference type="PROSITE" id="PS50931"/>
    </source>
</evidence>
<evidence type="ECO:0000256" key="2">
    <source>
        <dbReference type="ARBA" id="ARBA00023015"/>
    </source>
</evidence>
<dbReference type="InterPro" id="IPR036390">
    <property type="entry name" value="WH_DNA-bd_sf"/>
</dbReference>
<dbReference type="GO" id="GO:0003700">
    <property type="term" value="F:DNA-binding transcription factor activity"/>
    <property type="evidence" value="ECO:0007669"/>
    <property type="project" value="InterPro"/>
</dbReference>
<dbReference type="PANTHER" id="PTHR30537">
    <property type="entry name" value="HTH-TYPE TRANSCRIPTIONAL REGULATOR"/>
    <property type="match status" value="1"/>
</dbReference>
<keyword evidence="6" id="KW-0614">Plasmid</keyword>
<dbReference type="Gene3D" id="1.10.10.10">
    <property type="entry name" value="Winged helix-like DNA-binding domain superfamily/Winged helix DNA-binding domain"/>
    <property type="match status" value="1"/>
</dbReference>
<reference evidence="6" key="2">
    <citation type="submission" date="2010-02" db="EMBL/GenBank/DDBJ databases">
        <authorList>
            <person name="Genoscope - CEA"/>
        </authorList>
    </citation>
    <scope>NUCLEOTIDE SEQUENCE</scope>
    <source>
        <strain evidence="6">CFBP2957</strain>
        <plasmid evidence="6">RCFBPv3_mp</plasmid>
    </source>
</reference>
<reference evidence="6" key="1">
    <citation type="journal article" date="2010" name="BMC Genomics">
        <title>Genomes of three tomato pathogens within the Ralstonia solanacearum species complex reveal significant evolutionary divergence.</title>
        <authorList>
            <person name="Remenant B."/>
            <person name="Coupat-Goutaland B."/>
            <person name="Guidot A."/>
            <person name="Cellier G."/>
            <person name="Wicker E."/>
            <person name="Allen C."/>
            <person name="Fegan M."/>
            <person name="Pruvost O."/>
            <person name="Elbaz M."/>
            <person name="Calteau A."/>
            <person name="Salvignol G."/>
            <person name="Mornico D."/>
            <person name="Mangenot S."/>
            <person name="Barbe V."/>
            <person name="Medigue C."/>
            <person name="Prior P."/>
        </authorList>
    </citation>
    <scope>NUCLEOTIDE SEQUENCE [LARGE SCALE GENOMIC DNA]</scope>
    <source>
        <strain evidence="6">CFBP2957</strain>
        <plasmid evidence="6">RCFBPv3_mp</plasmid>
    </source>
</reference>
<dbReference type="AlphaFoldDB" id="D8P2E7"/>